<name>A0A0A9FCP1_ARUDO</name>
<proteinExistence type="predicted"/>
<evidence type="ECO:0000313" key="1">
    <source>
        <dbReference type="EMBL" id="JAE07911.1"/>
    </source>
</evidence>
<reference evidence="1" key="2">
    <citation type="journal article" date="2015" name="Data Brief">
        <title>Shoot transcriptome of the giant reed, Arundo donax.</title>
        <authorList>
            <person name="Barrero R.A."/>
            <person name="Guerrero F.D."/>
            <person name="Moolhuijzen P."/>
            <person name="Goolsby J.A."/>
            <person name="Tidwell J."/>
            <person name="Bellgard S.E."/>
            <person name="Bellgard M.I."/>
        </authorList>
    </citation>
    <scope>NUCLEOTIDE SEQUENCE</scope>
    <source>
        <tissue evidence="1">Shoot tissue taken approximately 20 cm above the soil surface</tissue>
    </source>
</reference>
<reference evidence="1" key="1">
    <citation type="submission" date="2014-09" db="EMBL/GenBank/DDBJ databases">
        <authorList>
            <person name="Magalhaes I.L.F."/>
            <person name="Oliveira U."/>
            <person name="Santos F.R."/>
            <person name="Vidigal T.H.D.A."/>
            <person name="Brescovit A.D."/>
            <person name="Santos A.J."/>
        </authorList>
    </citation>
    <scope>NUCLEOTIDE SEQUENCE</scope>
    <source>
        <tissue evidence="1">Shoot tissue taken approximately 20 cm above the soil surface</tissue>
    </source>
</reference>
<organism evidence="1">
    <name type="scientific">Arundo donax</name>
    <name type="common">Giant reed</name>
    <name type="synonym">Donax arundinaceus</name>
    <dbReference type="NCBI Taxonomy" id="35708"/>
    <lineage>
        <taxon>Eukaryota</taxon>
        <taxon>Viridiplantae</taxon>
        <taxon>Streptophyta</taxon>
        <taxon>Embryophyta</taxon>
        <taxon>Tracheophyta</taxon>
        <taxon>Spermatophyta</taxon>
        <taxon>Magnoliopsida</taxon>
        <taxon>Liliopsida</taxon>
        <taxon>Poales</taxon>
        <taxon>Poaceae</taxon>
        <taxon>PACMAD clade</taxon>
        <taxon>Arundinoideae</taxon>
        <taxon>Arundineae</taxon>
        <taxon>Arundo</taxon>
    </lineage>
</organism>
<accession>A0A0A9FCP1</accession>
<protein>
    <submittedName>
        <fullName evidence="1">Uncharacterized protein</fullName>
    </submittedName>
</protein>
<dbReference type="EMBL" id="GBRH01189985">
    <property type="protein sequence ID" value="JAE07911.1"/>
    <property type="molecule type" value="Transcribed_RNA"/>
</dbReference>
<sequence length="34" mass="3610">MNARHSSLQGMKPHPICLHGQCSCSACIQNGRSG</sequence>
<dbReference type="AlphaFoldDB" id="A0A0A9FCP1"/>